<accession>A0A543I6C9</accession>
<dbReference type="SUPFAM" id="SSF160964">
    <property type="entry name" value="MalF N-terminal region-like"/>
    <property type="match status" value="1"/>
</dbReference>
<dbReference type="PANTHER" id="PTHR47314">
    <property type="entry name" value="MALTOSE/MALTODEXTRIN TRANSPORT SYSTEM PERMEASE PROTEIN MALF"/>
    <property type="match status" value="1"/>
</dbReference>
<keyword evidence="4 10" id="KW-1003">Cell membrane</keyword>
<dbReference type="AlphaFoldDB" id="A0A543I6C9"/>
<dbReference type="Proteomes" id="UP000318331">
    <property type="component" value="Unassembled WGS sequence"/>
</dbReference>
<evidence type="ECO:0000256" key="1">
    <source>
        <dbReference type="ARBA" id="ARBA00004651"/>
    </source>
</evidence>
<feature type="transmembrane region" description="Helical" evidence="9">
    <location>
        <begin position="351"/>
        <end position="371"/>
    </location>
</feature>
<protein>
    <recommendedName>
        <fullName evidence="10">Maltose/maltodextrin transport system permease protein</fullName>
    </recommendedName>
</protein>
<evidence type="ECO:0000256" key="4">
    <source>
        <dbReference type="ARBA" id="ARBA00022475"/>
    </source>
</evidence>
<evidence type="ECO:0000259" key="12">
    <source>
        <dbReference type="PROSITE" id="PS50928"/>
    </source>
</evidence>
<feature type="transmembrane region" description="Helical" evidence="9">
    <location>
        <begin position="70"/>
        <end position="88"/>
    </location>
</feature>
<dbReference type="PANTHER" id="PTHR47314:SF1">
    <property type="entry name" value="MALTOSE_MALTODEXTRIN TRANSPORT SYSTEM PERMEASE PROTEIN MALF"/>
    <property type="match status" value="1"/>
</dbReference>
<dbReference type="InterPro" id="IPR000515">
    <property type="entry name" value="MetI-like"/>
</dbReference>
<evidence type="ECO:0000256" key="5">
    <source>
        <dbReference type="ARBA" id="ARBA00022597"/>
    </source>
</evidence>
<gene>
    <name evidence="13" type="ORF">FB466_0926</name>
</gene>
<evidence type="ECO:0000256" key="6">
    <source>
        <dbReference type="ARBA" id="ARBA00022692"/>
    </source>
</evidence>
<name>A0A543I6C9_9MICO</name>
<dbReference type="CDD" id="cd06261">
    <property type="entry name" value="TM_PBP2"/>
    <property type="match status" value="1"/>
</dbReference>
<dbReference type="Gene3D" id="1.10.3720.10">
    <property type="entry name" value="MetI-like"/>
    <property type="match status" value="1"/>
</dbReference>
<comment type="function">
    <text evidence="10">Part of the ABC transporter complex MalEFGK involved in maltose/maltodextrin import. Probably responsible for the translocation of the substrate across the membrane.</text>
</comment>
<evidence type="ECO:0000256" key="2">
    <source>
        <dbReference type="ARBA" id="ARBA00009047"/>
    </source>
</evidence>
<evidence type="ECO:0000256" key="11">
    <source>
        <dbReference type="SAM" id="MobiDB-lite"/>
    </source>
</evidence>
<proteinExistence type="inferred from homology"/>
<feature type="transmembrane region" description="Helical" evidence="9">
    <location>
        <begin position="97"/>
        <end position="121"/>
    </location>
</feature>
<comment type="similarity">
    <text evidence="2 10">Belongs to the binding-protein-dependent transport system permease family. MalFG subfamily.</text>
</comment>
<organism evidence="13 14">
    <name type="scientific">Klugiella xanthotipulae</name>
    <dbReference type="NCBI Taxonomy" id="244735"/>
    <lineage>
        <taxon>Bacteria</taxon>
        <taxon>Bacillati</taxon>
        <taxon>Actinomycetota</taxon>
        <taxon>Actinomycetes</taxon>
        <taxon>Micrococcales</taxon>
        <taxon>Microbacteriaceae</taxon>
        <taxon>Klugiella</taxon>
    </lineage>
</organism>
<sequence length="545" mass="59572">MNTHQPDTEHPDSAAASAPEPERKKSVQLRRMAEQAGGGIGPLILKIVLLGLFDALGVFAVLLIVQAQNWFMLVVVAAIIVFFNWVYLRPGATPAKYLAPGFAFLIIFQLFVVVYTGYIGFTNYGTGHNGSKDQAISSLLASGQERVEDSASYPVTVLQQGDTLGLLVTEADGTVKYGDAEHPLDEVNDAEMDGDTATGRPGFDTLTFADILTVQDTLTELAVPLSDDPNDGSLRTSDGRQAFVYVSNLVYDEEADTLTNTETGVVYTASAEGTFQSENGKNLYPGWNVTVGFDNFAKAIGEESIRGPLLSVTVWTFVFAVISVATTFFLGLFMAIVFNNDRMRGRKMYRALVILPYAFPAFLSAMIWAGLLSKSYGFINQVLFFGAEIPWLTDPMLAKFSVLAVNLWLGFPYMFLVTMGALQSIPDELQEAATVDGARPWQIFRLIKLPLLLVSVTPLLIASFAFNFNNFNIIYMLTGGGPRFEDADANIGATDILISMVYKVAFTGQTRDYGLASVFSILIFIIVTIVTVISFKRTKALEDIN</sequence>
<dbReference type="EMBL" id="VFPN01000001">
    <property type="protein sequence ID" value="TQM66101.1"/>
    <property type="molecule type" value="Genomic_DNA"/>
</dbReference>
<dbReference type="PROSITE" id="PS50928">
    <property type="entry name" value="ABC_TM1"/>
    <property type="match status" value="1"/>
</dbReference>
<feature type="domain" description="ABC transmembrane type-1" evidence="12">
    <location>
        <begin position="313"/>
        <end position="534"/>
    </location>
</feature>
<dbReference type="InterPro" id="IPR035906">
    <property type="entry name" value="MetI-like_sf"/>
</dbReference>
<dbReference type="GO" id="GO:0042956">
    <property type="term" value="P:maltodextrin transmembrane transport"/>
    <property type="evidence" value="ECO:0007669"/>
    <property type="project" value="TreeGrafter"/>
</dbReference>
<feature type="transmembrane region" description="Helical" evidence="9">
    <location>
        <begin position="449"/>
        <end position="468"/>
    </location>
</feature>
<dbReference type="Gene3D" id="1.20.58.370">
    <property type="entry name" value="MalF N-terminal region-like"/>
    <property type="match status" value="1"/>
</dbReference>
<feature type="region of interest" description="Disordered" evidence="11">
    <location>
        <begin position="1"/>
        <end position="23"/>
    </location>
</feature>
<keyword evidence="14" id="KW-1185">Reference proteome</keyword>
<comment type="subcellular location">
    <subcellularLocation>
        <location evidence="1 9">Cell membrane</location>
        <topology evidence="1 9">Multi-pass membrane protein</topology>
    </subcellularLocation>
</comment>
<keyword evidence="7 9" id="KW-1133">Transmembrane helix</keyword>
<keyword evidence="8 9" id="KW-0472">Membrane</keyword>
<evidence type="ECO:0000256" key="9">
    <source>
        <dbReference type="RuleBase" id="RU363032"/>
    </source>
</evidence>
<reference evidence="13 14" key="1">
    <citation type="submission" date="2019-06" db="EMBL/GenBank/DDBJ databases">
        <title>Sequencing the genomes of 1000 actinobacteria strains.</title>
        <authorList>
            <person name="Klenk H.-P."/>
        </authorList>
    </citation>
    <scope>NUCLEOTIDE SEQUENCE [LARGE SCALE GENOMIC DNA]</scope>
    <source>
        <strain evidence="13 14">DSM 18031</strain>
    </source>
</reference>
<feature type="compositionally biased region" description="Basic and acidic residues" evidence="11">
    <location>
        <begin position="1"/>
        <end position="12"/>
    </location>
</feature>
<keyword evidence="5 10" id="KW-0762">Sugar transport</keyword>
<dbReference type="InterPro" id="IPR047103">
    <property type="entry name" value="MalF_P2_sf"/>
</dbReference>
<keyword evidence="6 9" id="KW-0812">Transmembrane</keyword>
<evidence type="ECO:0000256" key="3">
    <source>
        <dbReference type="ARBA" id="ARBA00022448"/>
    </source>
</evidence>
<evidence type="ECO:0000256" key="7">
    <source>
        <dbReference type="ARBA" id="ARBA00022989"/>
    </source>
</evidence>
<feature type="transmembrane region" description="Helical" evidence="9">
    <location>
        <begin position="400"/>
        <end position="422"/>
    </location>
</feature>
<dbReference type="InterPro" id="IPR035277">
    <property type="entry name" value="MalF_N"/>
</dbReference>
<feature type="transmembrane region" description="Helical" evidence="9">
    <location>
        <begin position="513"/>
        <end position="535"/>
    </location>
</feature>
<keyword evidence="3 9" id="KW-0813">Transport</keyword>
<feature type="transmembrane region" description="Helical" evidence="9">
    <location>
        <begin position="40"/>
        <end position="64"/>
    </location>
</feature>
<evidence type="ECO:0000256" key="8">
    <source>
        <dbReference type="ARBA" id="ARBA00023136"/>
    </source>
</evidence>
<feature type="transmembrane region" description="Helical" evidence="9">
    <location>
        <begin position="314"/>
        <end position="339"/>
    </location>
</feature>
<dbReference type="Gene3D" id="2.40.430.10">
    <property type="entry name" value="D-maltodextrin-binding protein, MBP"/>
    <property type="match status" value="1"/>
</dbReference>
<dbReference type="GO" id="GO:0015423">
    <property type="term" value="F:ABC-type maltose transporter activity"/>
    <property type="evidence" value="ECO:0007669"/>
    <property type="project" value="TreeGrafter"/>
</dbReference>
<evidence type="ECO:0000313" key="14">
    <source>
        <dbReference type="Proteomes" id="UP000318331"/>
    </source>
</evidence>
<dbReference type="Gene3D" id="3.10.650.10">
    <property type="entry name" value="MalF N-terminal region-like"/>
    <property type="match status" value="1"/>
</dbReference>
<dbReference type="GO" id="GO:1990060">
    <property type="term" value="C:maltose transport complex"/>
    <property type="evidence" value="ECO:0007669"/>
    <property type="project" value="TreeGrafter"/>
</dbReference>
<evidence type="ECO:0000256" key="10">
    <source>
        <dbReference type="RuleBase" id="RU367050"/>
    </source>
</evidence>
<dbReference type="Pfam" id="PF00528">
    <property type="entry name" value="BPD_transp_1"/>
    <property type="match status" value="1"/>
</dbReference>
<dbReference type="Pfam" id="PF16296">
    <property type="entry name" value="TM_PBP2_N"/>
    <property type="match status" value="1"/>
</dbReference>
<dbReference type="InterPro" id="IPR032550">
    <property type="entry name" value="TM_PBP2_N"/>
</dbReference>
<comment type="caution">
    <text evidence="13">The sequence shown here is derived from an EMBL/GenBank/DDBJ whole genome shotgun (WGS) entry which is preliminary data.</text>
</comment>
<evidence type="ECO:0000313" key="13">
    <source>
        <dbReference type="EMBL" id="TQM66101.1"/>
    </source>
</evidence>
<dbReference type="SUPFAM" id="SSF161098">
    <property type="entry name" value="MetI-like"/>
    <property type="match status" value="1"/>
</dbReference>